<organism evidence="2 3">
    <name type="scientific">Catenaria anguillulae PL171</name>
    <dbReference type="NCBI Taxonomy" id="765915"/>
    <lineage>
        <taxon>Eukaryota</taxon>
        <taxon>Fungi</taxon>
        <taxon>Fungi incertae sedis</taxon>
        <taxon>Blastocladiomycota</taxon>
        <taxon>Blastocladiomycetes</taxon>
        <taxon>Blastocladiales</taxon>
        <taxon>Catenariaceae</taxon>
        <taxon>Catenaria</taxon>
    </lineage>
</organism>
<accession>A0A1Y2H6L0</accession>
<feature type="region of interest" description="Disordered" evidence="1">
    <location>
        <begin position="1"/>
        <end position="79"/>
    </location>
</feature>
<dbReference type="GO" id="GO:0016812">
    <property type="term" value="F:hydrolase activity, acting on carbon-nitrogen (but not peptide) bonds, in cyclic amides"/>
    <property type="evidence" value="ECO:0007669"/>
    <property type="project" value="InterPro"/>
</dbReference>
<dbReference type="AlphaFoldDB" id="A0A1Y2H6L0"/>
<dbReference type="Proteomes" id="UP000193411">
    <property type="component" value="Unassembled WGS sequence"/>
</dbReference>
<protein>
    <submittedName>
        <fullName evidence="2">Uncharacterized protein</fullName>
    </submittedName>
</protein>
<evidence type="ECO:0000313" key="3">
    <source>
        <dbReference type="Proteomes" id="UP000193411"/>
    </source>
</evidence>
<gene>
    <name evidence="2" type="ORF">BCR44DRAFT_1329809</name>
</gene>
<keyword evidence="3" id="KW-1185">Reference proteome</keyword>
<feature type="compositionally biased region" description="Basic residues" evidence="1">
    <location>
        <begin position="61"/>
        <end position="72"/>
    </location>
</feature>
<dbReference type="InterPro" id="IPR002195">
    <property type="entry name" value="Dihydroorotase_CS"/>
</dbReference>
<reference evidence="2 3" key="1">
    <citation type="submission" date="2016-07" db="EMBL/GenBank/DDBJ databases">
        <title>Pervasive Adenine N6-methylation of Active Genes in Fungi.</title>
        <authorList>
            <consortium name="DOE Joint Genome Institute"/>
            <person name="Mondo S.J."/>
            <person name="Dannebaum R.O."/>
            <person name="Kuo R.C."/>
            <person name="Labutti K."/>
            <person name="Haridas S."/>
            <person name="Kuo A."/>
            <person name="Salamov A."/>
            <person name="Ahrendt S.R."/>
            <person name="Lipzen A."/>
            <person name="Sullivan W."/>
            <person name="Andreopoulos W.B."/>
            <person name="Clum A."/>
            <person name="Lindquist E."/>
            <person name="Daum C."/>
            <person name="Ramamoorthy G.K."/>
            <person name="Gryganskyi A."/>
            <person name="Culley D."/>
            <person name="Magnuson J.K."/>
            <person name="James T.Y."/>
            <person name="O'Malley M.A."/>
            <person name="Stajich J.E."/>
            <person name="Spatafora J.W."/>
            <person name="Visel A."/>
            <person name="Grigoriev I.V."/>
        </authorList>
    </citation>
    <scope>NUCLEOTIDE SEQUENCE [LARGE SCALE GENOMIC DNA]</scope>
    <source>
        <strain evidence="2 3">PL171</strain>
    </source>
</reference>
<dbReference type="EMBL" id="MCFL01000098">
    <property type="protein sequence ID" value="ORZ30169.1"/>
    <property type="molecule type" value="Genomic_DNA"/>
</dbReference>
<name>A0A1Y2H6L0_9FUNG</name>
<feature type="compositionally biased region" description="Low complexity" evidence="1">
    <location>
        <begin position="33"/>
        <end position="51"/>
    </location>
</feature>
<dbReference type="PROSITE" id="PS00482">
    <property type="entry name" value="DIHYDROOROTASE_1"/>
    <property type="match status" value="1"/>
</dbReference>
<sequence>MSSCASSTGRDHPKPISTPNSTGSIRAASVNRTSNTDVAADAVANASESAAPTPPLATAPKAKRGTGNRGKGKQSSAAGSAAPSAACTAAGTAASAAPGASTSRRLVQPNEIWIPPVEILRGEDAGTVAGLDSELEEDEGLDAKADRTKSRSSDLGLIQTAGNYAAEYAGRRMYGKSTARMQKQIREDFKALKAGNISMELPTGMGEKSGFFFLVRFALLFSGSTSPRLSSFVTPTNRVSTFDEALSSHAAQDLSLRASSVLTKNYSLFSKFSHHPQNRHGSLLRQAGMDCLAGSWPCINDEGCKLKLAVPDRSPRPNRTTTHGGERVVADAHVHIRIPSPRHLHQLVPDVVGITQP</sequence>
<proteinExistence type="predicted"/>
<evidence type="ECO:0000313" key="2">
    <source>
        <dbReference type="EMBL" id="ORZ30169.1"/>
    </source>
</evidence>
<evidence type="ECO:0000256" key="1">
    <source>
        <dbReference type="SAM" id="MobiDB-lite"/>
    </source>
</evidence>
<comment type="caution">
    <text evidence="2">The sequence shown here is derived from an EMBL/GenBank/DDBJ whole genome shotgun (WGS) entry which is preliminary data.</text>
</comment>